<dbReference type="InterPro" id="IPR020904">
    <property type="entry name" value="Sc_DH/Rdtase_CS"/>
</dbReference>
<dbReference type="PRINTS" id="PR00081">
    <property type="entry name" value="GDHRDH"/>
</dbReference>
<evidence type="ECO:0000256" key="2">
    <source>
        <dbReference type="ARBA" id="ARBA00023002"/>
    </source>
</evidence>
<dbReference type="OrthoDB" id="9793825at2"/>
<dbReference type="PANTHER" id="PTHR43976:SF16">
    <property type="entry name" value="SHORT-CHAIN DEHYDROGENASE_REDUCTASE FAMILY PROTEIN"/>
    <property type="match status" value="1"/>
</dbReference>
<keyword evidence="2" id="KW-0560">Oxidoreductase</keyword>
<dbReference type="Pfam" id="PF00106">
    <property type="entry name" value="adh_short"/>
    <property type="match status" value="1"/>
</dbReference>
<dbReference type="EMBL" id="CP006644">
    <property type="protein sequence ID" value="AHE54683.1"/>
    <property type="molecule type" value="Genomic_DNA"/>
</dbReference>
<dbReference type="Proteomes" id="UP000018851">
    <property type="component" value="Chromosome"/>
</dbReference>
<dbReference type="PROSITE" id="PS00061">
    <property type="entry name" value="ADH_SHORT"/>
    <property type="match status" value="1"/>
</dbReference>
<dbReference type="RefSeq" id="WP_025292886.1">
    <property type="nucleotide sequence ID" value="NZ_CP006644.1"/>
</dbReference>
<dbReference type="CDD" id="cd05374">
    <property type="entry name" value="17beta-HSD-like_SDR_c"/>
    <property type="match status" value="1"/>
</dbReference>
<dbReference type="KEGG" id="ssan:NX02_14995"/>
<reference evidence="4 5" key="1">
    <citation type="submission" date="2013-07" db="EMBL/GenBank/DDBJ databases">
        <title>Completed genome of Sphingomonas sanxanigenens NX02.</title>
        <authorList>
            <person name="Ma T."/>
            <person name="Huang H."/>
            <person name="Wu M."/>
            <person name="Li X."/>
            <person name="Li G."/>
        </authorList>
    </citation>
    <scope>NUCLEOTIDE SEQUENCE [LARGE SCALE GENOMIC DNA]</scope>
    <source>
        <strain evidence="4 5">NX02</strain>
    </source>
</reference>
<dbReference type="InterPro" id="IPR051911">
    <property type="entry name" value="SDR_oxidoreductase"/>
</dbReference>
<gene>
    <name evidence="4" type="ORF">NX02_14995</name>
</gene>
<evidence type="ECO:0000256" key="1">
    <source>
        <dbReference type="ARBA" id="ARBA00006484"/>
    </source>
</evidence>
<dbReference type="GO" id="GO:0016491">
    <property type="term" value="F:oxidoreductase activity"/>
    <property type="evidence" value="ECO:0007669"/>
    <property type="project" value="UniProtKB-KW"/>
</dbReference>
<evidence type="ECO:0008006" key="6">
    <source>
        <dbReference type="Google" id="ProtNLM"/>
    </source>
</evidence>
<dbReference type="eggNOG" id="COG4221">
    <property type="taxonomic scope" value="Bacteria"/>
</dbReference>
<dbReference type="NCBIfam" id="NF004824">
    <property type="entry name" value="PRK06180.1"/>
    <property type="match status" value="1"/>
</dbReference>
<dbReference type="PANTHER" id="PTHR43976">
    <property type="entry name" value="SHORT CHAIN DEHYDROGENASE"/>
    <property type="match status" value="1"/>
</dbReference>
<comment type="similarity">
    <text evidence="1 3">Belongs to the short-chain dehydrogenases/reductases (SDR) family.</text>
</comment>
<organism evidence="4 5">
    <name type="scientific">Sphingomonas sanxanigenens DSM 19645 = NX02</name>
    <dbReference type="NCBI Taxonomy" id="1123269"/>
    <lineage>
        <taxon>Bacteria</taxon>
        <taxon>Pseudomonadati</taxon>
        <taxon>Pseudomonadota</taxon>
        <taxon>Alphaproteobacteria</taxon>
        <taxon>Sphingomonadales</taxon>
        <taxon>Sphingomonadaceae</taxon>
        <taxon>Sphingomonas</taxon>
    </lineage>
</organism>
<sequence length="275" mass="28372">MRTWLITGCSTGIGRAIAEHVLAIGDAAAVTARNPADVADIVAAHPDRALALALDVADPAQATAAVAAAEAHFGAIDILVNNAGYGYVSSIEEGDEAAIKAMFEVNLFGALRMMKAVLPGMRARGAGAILTISSLAGRISNPATGYYSSSKFALEAISEALSREVEGFGIRVCSIAPGMFRTDFSGRSLKSGDGGIADYQATHERMSLVKSVDGRQQGDPLRLAELVVAVAEMEKPPRQLIAGPDALAAITGRMAEVAAAIDANRALSSGTNFAD</sequence>
<evidence type="ECO:0000313" key="4">
    <source>
        <dbReference type="EMBL" id="AHE54683.1"/>
    </source>
</evidence>
<evidence type="ECO:0000256" key="3">
    <source>
        <dbReference type="RuleBase" id="RU000363"/>
    </source>
</evidence>
<dbReference type="PATRIC" id="fig|1123269.5.peg.2925"/>
<dbReference type="AlphaFoldDB" id="W0AEF8"/>
<accession>W0AEF8</accession>
<dbReference type="SUPFAM" id="SSF51735">
    <property type="entry name" value="NAD(P)-binding Rossmann-fold domains"/>
    <property type="match status" value="1"/>
</dbReference>
<dbReference type="PRINTS" id="PR00080">
    <property type="entry name" value="SDRFAMILY"/>
</dbReference>
<keyword evidence="5" id="KW-1185">Reference proteome</keyword>
<dbReference type="Gene3D" id="3.40.50.720">
    <property type="entry name" value="NAD(P)-binding Rossmann-like Domain"/>
    <property type="match status" value="1"/>
</dbReference>
<dbReference type="InterPro" id="IPR036291">
    <property type="entry name" value="NAD(P)-bd_dom_sf"/>
</dbReference>
<dbReference type="InterPro" id="IPR002347">
    <property type="entry name" value="SDR_fam"/>
</dbReference>
<proteinExistence type="inferred from homology"/>
<protein>
    <recommendedName>
        <fullName evidence="6">Short-chain dehydrogenase</fullName>
    </recommendedName>
</protein>
<dbReference type="STRING" id="1123269.NX02_14995"/>
<name>W0AEF8_9SPHN</name>
<evidence type="ECO:0000313" key="5">
    <source>
        <dbReference type="Proteomes" id="UP000018851"/>
    </source>
</evidence>
<dbReference type="HOGENOM" id="CLU_010194_2_9_5"/>